<dbReference type="Gene3D" id="3.30.70.3570">
    <property type="entry name" value="MvaI/BcnI restriction endonuclease, recognition domain"/>
    <property type="match status" value="1"/>
</dbReference>
<dbReference type="Gene3D" id="3.40.210.20">
    <property type="entry name" value="MvaI/BcnI restriction endonuclease, catalytic domain"/>
    <property type="match status" value="1"/>
</dbReference>
<dbReference type="GO" id="GO:0004519">
    <property type="term" value="F:endonuclease activity"/>
    <property type="evidence" value="ECO:0007669"/>
    <property type="project" value="UniProtKB-KW"/>
</dbReference>
<feature type="domain" description="MvaI/BcnI restriction endonuclease" evidence="1">
    <location>
        <begin position="11"/>
        <end position="236"/>
    </location>
</feature>
<dbReference type="InterPro" id="IPR029127">
    <property type="entry name" value="MvaI_BcnI"/>
</dbReference>
<accession>A0ABT7HJ82</accession>
<evidence type="ECO:0000313" key="2">
    <source>
        <dbReference type="EMBL" id="MDK9580582.1"/>
    </source>
</evidence>
<reference evidence="2 3" key="1">
    <citation type="submission" date="2023-06" db="EMBL/GenBank/DDBJ databases">
        <title>Antibody response to the Sneathia vaginalis cytopathogenic toxin A during pregnancy.</title>
        <authorList>
            <person name="Mccoy Z.T."/>
            <person name="Serrano M.G."/>
            <person name="Spaine K."/>
            <person name="Edwards D.J."/>
            <person name="Buck G.A."/>
            <person name="Jefferson K."/>
        </authorList>
    </citation>
    <scope>NUCLEOTIDE SEQUENCE [LARGE SCALE GENOMIC DNA]</scope>
    <source>
        <strain evidence="2 3">CCUG 42621</strain>
    </source>
</reference>
<keyword evidence="2" id="KW-0255">Endonuclease</keyword>
<name>A0ABT7HJ82_9FUSO</name>
<dbReference type="EMBL" id="JASSPP010000004">
    <property type="protein sequence ID" value="MDK9580582.1"/>
    <property type="molecule type" value="Genomic_DNA"/>
</dbReference>
<gene>
    <name evidence="2" type="ORF">QQA45_03500</name>
</gene>
<keyword evidence="2" id="KW-0540">Nuclease</keyword>
<dbReference type="Proteomes" id="UP001225134">
    <property type="component" value="Unassembled WGS sequence"/>
</dbReference>
<proteinExistence type="predicted"/>
<dbReference type="Pfam" id="PF15515">
    <property type="entry name" value="MvaI_BcnI"/>
    <property type="match status" value="1"/>
</dbReference>
<evidence type="ECO:0000313" key="3">
    <source>
        <dbReference type="Proteomes" id="UP001225134"/>
    </source>
</evidence>
<keyword evidence="3" id="KW-1185">Reference proteome</keyword>
<keyword evidence="2" id="KW-0378">Hydrolase</keyword>
<organism evidence="2 3">
    <name type="scientific">Sneathia sanguinegens</name>
    <dbReference type="NCBI Taxonomy" id="40543"/>
    <lineage>
        <taxon>Bacteria</taxon>
        <taxon>Fusobacteriati</taxon>
        <taxon>Fusobacteriota</taxon>
        <taxon>Fusobacteriia</taxon>
        <taxon>Fusobacteriales</taxon>
        <taxon>Leptotrichiaceae</taxon>
        <taxon>Sneathia</taxon>
    </lineage>
</organism>
<dbReference type="RefSeq" id="WP_285152888.1">
    <property type="nucleotide sequence ID" value="NZ_JASSPP010000004.1"/>
</dbReference>
<protein>
    <submittedName>
        <fullName evidence="2">MvaI/BcnI family restriction endonuclease</fullName>
    </submittedName>
</protein>
<sequence length="243" mass="27264">MINTLNEFISAYKKICAQGWIQTHRSGPTGIGKTLEDLLGIAENNIDGPDFGEYELKSCRLNSNSMLTMFTKTPQPRGAAGTLREKFGYASDSYSNNEKVLHATLSADRYVSIADTGHKLIVVCDDSRISIVAEDDEVYAYWTKEELKKAFEKKYKNKFVYAKAHSQGSGSSEQFKFTEAYEVSGFDYNAFVSLLEQGKIYIDLRIGQYHGGAKDGKTHDHGTGFRIKEMDQSLLFKTSKKIV</sequence>
<dbReference type="InterPro" id="IPR043004">
    <property type="entry name" value="MvaI_BcnI_cat"/>
</dbReference>
<dbReference type="InterPro" id="IPR043005">
    <property type="entry name" value="MvaI_BcnI_rec"/>
</dbReference>
<comment type="caution">
    <text evidence="2">The sequence shown here is derived from an EMBL/GenBank/DDBJ whole genome shotgun (WGS) entry which is preliminary data.</text>
</comment>
<evidence type="ECO:0000259" key="1">
    <source>
        <dbReference type="Pfam" id="PF15515"/>
    </source>
</evidence>